<feature type="region of interest" description="Disordered" evidence="1">
    <location>
        <begin position="80"/>
        <end position="118"/>
    </location>
</feature>
<organism evidence="2 3">
    <name type="scientific">Bimuria novae-zelandiae CBS 107.79</name>
    <dbReference type="NCBI Taxonomy" id="1447943"/>
    <lineage>
        <taxon>Eukaryota</taxon>
        <taxon>Fungi</taxon>
        <taxon>Dikarya</taxon>
        <taxon>Ascomycota</taxon>
        <taxon>Pezizomycotina</taxon>
        <taxon>Dothideomycetes</taxon>
        <taxon>Pleosporomycetidae</taxon>
        <taxon>Pleosporales</taxon>
        <taxon>Massarineae</taxon>
        <taxon>Didymosphaeriaceae</taxon>
        <taxon>Bimuria</taxon>
    </lineage>
</organism>
<feature type="compositionally biased region" description="Pro residues" evidence="1">
    <location>
        <begin position="154"/>
        <end position="164"/>
    </location>
</feature>
<dbReference type="Proteomes" id="UP000800036">
    <property type="component" value="Unassembled WGS sequence"/>
</dbReference>
<feature type="compositionally biased region" description="Polar residues" evidence="1">
    <location>
        <begin position="327"/>
        <end position="339"/>
    </location>
</feature>
<feature type="region of interest" description="Disordered" evidence="1">
    <location>
        <begin position="597"/>
        <end position="637"/>
    </location>
</feature>
<proteinExistence type="predicted"/>
<sequence>MNRGQMRPHIKERNKSSTPLEGMERPVRSFKSFIQTTPPHPTETDKSLSLTPAPWISAPSALARSTSDRDSNIASWKAPADWYDDGVSGKPAQSLSPPGSAPRTFDPLIPEPTPGLPVVMESEFTTGQAPSSSPAGRLLPIYERPNVTQDLGPPGNPPIYPLPATPSLKDRSIENILSPAHQRATTTLSRNFGDDEPRAQIVSRAASNAPTKEKAFASLGLDDSSQKRRKCPDRTYLRGKKLGALNKGPPWAEDSWEDEEMDEQTRELSFSQDWHNFLSDQYQESNVRAQEVLNAEGPHQVYEAQFEEPKGKALPGDHDLVPRPLSWQKSSGQNTPRSPSRNREKDRSEDAHQKSKHMRLSALLPHRRGSSDIQRKDNKKKERRRSRSKHIQESEVNQGLDDYFRFSKIYPTSRTMKFGKKHKKSSSTRSAPVPSSPPQPSPLMRLPRGHAVVRTHSPSAASKSDVLSDKSPTSQHTRSNSHYGSEYSHTTSKHRASYNSRTLPSEANIPATMRSAYPQEVSPPTSPPPPPPPPPILPSSPPQSPPLPVDSLNRTGAVDKSAEHRYTLRFIEKAKESRRRRATEVRQDKLKRSIKVLGPTDPGIAHSGYVKPEDRYEQGDSDLEGRLPGYLASGAPA</sequence>
<name>A0A6A5VGV2_9PLEO</name>
<keyword evidence="3" id="KW-1185">Reference proteome</keyword>
<feature type="region of interest" description="Disordered" evidence="1">
    <location>
        <begin position="415"/>
        <end position="562"/>
    </location>
</feature>
<feature type="compositionally biased region" description="Basic and acidic residues" evidence="1">
    <location>
        <begin position="307"/>
        <end position="321"/>
    </location>
</feature>
<feature type="region of interest" description="Disordered" evidence="1">
    <location>
        <begin position="241"/>
        <end position="268"/>
    </location>
</feature>
<protein>
    <submittedName>
        <fullName evidence="2">Uncharacterized protein</fullName>
    </submittedName>
</protein>
<feature type="region of interest" description="Disordered" evidence="1">
    <location>
        <begin position="1"/>
        <end position="52"/>
    </location>
</feature>
<dbReference type="EMBL" id="ML976669">
    <property type="protein sequence ID" value="KAF1975639.1"/>
    <property type="molecule type" value="Genomic_DNA"/>
</dbReference>
<feature type="region of interest" description="Disordered" evidence="1">
    <location>
        <begin position="145"/>
        <end position="167"/>
    </location>
</feature>
<feature type="compositionally biased region" description="Basic and acidic residues" evidence="1">
    <location>
        <begin position="341"/>
        <end position="353"/>
    </location>
</feature>
<feature type="compositionally biased region" description="Basic residues" evidence="1">
    <location>
        <begin position="417"/>
        <end position="426"/>
    </location>
</feature>
<reference evidence="2" key="1">
    <citation type="journal article" date="2020" name="Stud. Mycol.">
        <title>101 Dothideomycetes genomes: a test case for predicting lifestyles and emergence of pathogens.</title>
        <authorList>
            <person name="Haridas S."/>
            <person name="Albert R."/>
            <person name="Binder M."/>
            <person name="Bloem J."/>
            <person name="Labutti K."/>
            <person name="Salamov A."/>
            <person name="Andreopoulos B."/>
            <person name="Baker S."/>
            <person name="Barry K."/>
            <person name="Bills G."/>
            <person name="Bluhm B."/>
            <person name="Cannon C."/>
            <person name="Castanera R."/>
            <person name="Culley D."/>
            <person name="Daum C."/>
            <person name="Ezra D."/>
            <person name="Gonzalez J."/>
            <person name="Henrissat B."/>
            <person name="Kuo A."/>
            <person name="Liang C."/>
            <person name="Lipzen A."/>
            <person name="Lutzoni F."/>
            <person name="Magnuson J."/>
            <person name="Mondo S."/>
            <person name="Nolan M."/>
            <person name="Ohm R."/>
            <person name="Pangilinan J."/>
            <person name="Park H.-J."/>
            <person name="Ramirez L."/>
            <person name="Alfaro M."/>
            <person name="Sun H."/>
            <person name="Tritt A."/>
            <person name="Yoshinaga Y."/>
            <person name="Zwiers L.-H."/>
            <person name="Turgeon B."/>
            <person name="Goodwin S."/>
            <person name="Spatafora J."/>
            <person name="Crous P."/>
            <person name="Grigoriev I."/>
        </authorList>
    </citation>
    <scope>NUCLEOTIDE SEQUENCE</scope>
    <source>
        <strain evidence="2">CBS 107.79</strain>
    </source>
</reference>
<dbReference type="OrthoDB" id="3771671at2759"/>
<evidence type="ECO:0000313" key="3">
    <source>
        <dbReference type="Proteomes" id="UP000800036"/>
    </source>
</evidence>
<feature type="compositionally biased region" description="Basic and acidic residues" evidence="1">
    <location>
        <begin position="369"/>
        <end position="380"/>
    </location>
</feature>
<dbReference type="AlphaFoldDB" id="A0A6A5VGV2"/>
<accession>A0A6A5VGV2</accession>
<feature type="compositionally biased region" description="Pro residues" evidence="1">
    <location>
        <begin position="524"/>
        <end position="548"/>
    </location>
</feature>
<gene>
    <name evidence="2" type="ORF">BU23DRAFT_65407</name>
</gene>
<feature type="region of interest" description="Disordered" evidence="1">
    <location>
        <begin position="290"/>
        <end position="394"/>
    </location>
</feature>
<evidence type="ECO:0000313" key="2">
    <source>
        <dbReference type="EMBL" id="KAF1975639.1"/>
    </source>
</evidence>
<feature type="compositionally biased region" description="Polar residues" evidence="1">
    <location>
        <begin position="470"/>
        <end position="490"/>
    </location>
</feature>
<evidence type="ECO:0000256" key="1">
    <source>
        <dbReference type="SAM" id="MobiDB-lite"/>
    </source>
</evidence>